<dbReference type="SUPFAM" id="SSF53474">
    <property type="entry name" value="alpha/beta-Hydrolases"/>
    <property type="match status" value="1"/>
</dbReference>
<dbReference type="AlphaFoldDB" id="A0ABD1M042"/>
<comment type="similarity">
    <text evidence="1">Belongs to the peptidase S10 family.</text>
</comment>
<dbReference type="GO" id="GO:0004180">
    <property type="term" value="F:carboxypeptidase activity"/>
    <property type="evidence" value="ECO:0007669"/>
    <property type="project" value="UniProtKB-KW"/>
</dbReference>
<reference evidence="6 7" key="1">
    <citation type="submission" date="2024-08" db="EMBL/GenBank/DDBJ databases">
        <title>Insights into the chromosomal genome structure of Flemingia macrophylla.</title>
        <authorList>
            <person name="Ding Y."/>
            <person name="Zhao Y."/>
            <person name="Bi W."/>
            <person name="Wu M."/>
            <person name="Zhao G."/>
            <person name="Gong Y."/>
            <person name="Li W."/>
            <person name="Zhang P."/>
        </authorList>
    </citation>
    <scope>NUCLEOTIDE SEQUENCE [LARGE SCALE GENOMIC DNA]</scope>
    <source>
        <strain evidence="6">DYQJB</strain>
        <tissue evidence="6">Leaf</tissue>
    </source>
</reference>
<comment type="caution">
    <text evidence="6">The sequence shown here is derived from an EMBL/GenBank/DDBJ whole genome shotgun (WGS) entry which is preliminary data.</text>
</comment>
<organism evidence="6 7">
    <name type="scientific">Flemingia macrophylla</name>
    <dbReference type="NCBI Taxonomy" id="520843"/>
    <lineage>
        <taxon>Eukaryota</taxon>
        <taxon>Viridiplantae</taxon>
        <taxon>Streptophyta</taxon>
        <taxon>Embryophyta</taxon>
        <taxon>Tracheophyta</taxon>
        <taxon>Spermatophyta</taxon>
        <taxon>Magnoliopsida</taxon>
        <taxon>eudicotyledons</taxon>
        <taxon>Gunneridae</taxon>
        <taxon>Pentapetalae</taxon>
        <taxon>rosids</taxon>
        <taxon>fabids</taxon>
        <taxon>Fabales</taxon>
        <taxon>Fabaceae</taxon>
        <taxon>Papilionoideae</taxon>
        <taxon>50 kb inversion clade</taxon>
        <taxon>NPAAA clade</taxon>
        <taxon>indigoferoid/millettioid clade</taxon>
        <taxon>Phaseoleae</taxon>
        <taxon>Flemingia</taxon>
    </lineage>
</organism>
<sequence>MFPVIKKLIAGGLRIWVYSGDTDGRVPVTSTRYTLRKWGLGIVQDWTPWYSSSQVGGWTVEYKGLTFVTVRGAGHEVPTFAPKQALQLLGHFLANKKLPSRPI</sequence>
<keyword evidence="7" id="KW-1185">Reference proteome</keyword>
<evidence type="ECO:0000256" key="4">
    <source>
        <dbReference type="ARBA" id="ARBA00022801"/>
    </source>
</evidence>
<dbReference type="EMBL" id="JBGMDY010000007">
    <property type="protein sequence ID" value="KAL2329153.1"/>
    <property type="molecule type" value="Genomic_DNA"/>
</dbReference>
<keyword evidence="3" id="KW-0645">Protease</keyword>
<keyword evidence="2" id="KW-0121">Carboxypeptidase</keyword>
<dbReference type="GO" id="GO:0006508">
    <property type="term" value="P:proteolysis"/>
    <property type="evidence" value="ECO:0007669"/>
    <property type="project" value="UniProtKB-KW"/>
</dbReference>
<evidence type="ECO:0000256" key="1">
    <source>
        <dbReference type="ARBA" id="ARBA00009431"/>
    </source>
</evidence>
<dbReference type="Proteomes" id="UP001603857">
    <property type="component" value="Unassembled WGS sequence"/>
</dbReference>
<keyword evidence="5" id="KW-0325">Glycoprotein</keyword>
<evidence type="ECO:0000256" key="3">
    <source>
        <dbReference type="ARBA" id="ARBA00022670"/>
    </source>
</evidence>
<evidence type="ECO:0000256" key="5">
    <source>
        <dbReference type="ARBA" id="ARBA00023180"/>
    </source>
</evidence>
<dbReference type="Pfam" id="PF00450">
    <property type="entry name" value="Peptidase_S10"/>
    <property type="match status" value="1"/>
</dbReference>
<protein>
    <recommendedName>
        <fullName evidence="8">Carboxypeptidase</fullName>
    </recommendedName>
</protein>
<dbReference type="PROSITE" id="PS00560">
    <property type="entry name" value="CARBOXYPEPT_SER_HIS"/>
    <property type="match status" value="1"/>
</dbReference>
<accession>A0ABD1M042</accession>
<dbReference type="InterPro" id="IPR033124">
    <property type="entry name" value="Ser_caboxypep_his_AS"/>
</dbReference>
<proteinExistence type="inferred from homology"/>
<gene>
    <name evidence="6" type="ORF">Fmac_022580</name>
</gene>
<keyword evidence="4" id="KW-0378">Hydrolase</keyword>
<evidence type="ECO:0000313" key="7">
    <source>
        <dbReference type="Proteomes" id="UP001603857"/>
    </source>
</evidence>
<evidence type="ECO:0008006" key="8">
    <source>
        <dbReference type="Google" id="ProtNLM"/>
    </source>
</evidence>
<evidence type="ECO:0000256" key="2">
    <source>
        <dbReference type="ARBA" id="ARBA00022645"/>
    </source>
</evidence>
<dbReference type="InterPro" id="IPR001563">
    <property type="entry name" value="Peptidase_S10"/>
</dbReference>
<name>A0ABD1M042_9FABA</name>
<dbReference type="Gene3D" id="3.40.50.1820">
    <property type="entry name" value="alpha/beta hydrolase"/>
    <property type="match status" value="1"/>
</dbReference>
<dbReference type="InterPro" id="IPR029058">
    <property type="entry name" value="AB_hydrolase_fold"/>
</dbReference>
<evidence type="ECO:0000313" key="6">
    <source>
        <dbReference type="EMBL" id="KAL2329153.1"/>
    </source>
</evidence>